<dbReference type="Proteomes" id="UP001492380">
    <property type="component" value="Unassembled WGS sequence"/>
</dbReference>
<protein>
    <submittedName>
        <fullName evidence="2">Uncharacterized protein</fullName>
    </submittedName>
</protein>
<feature type="compositionally biased region" description="Basic and acidic residues" evidence="1">
    <location>
        <begin position="120"/>
        <end position="130"/>
    </location>
</feature>
<feature type="region of interest" description="Disordered" evidence="1">
    <location>
        <begin position="439"/>
        <end position="474"/>
    </location>
</feature>
<feature type="compositionally biased region" description="Basic and acidic residues" evidence="1">
    <location>
        <begin position="344"/>
        <end position="361"/>
    </location>
</feature>
<proteinExistence type="predicted"/>
<feature type="compositionally biased region" description="Polar residues" evidence="1">
    <location>
        <begin position="63"/>
        <end position="87"/>
    </location>
</feature>
<evidence type="ECO:0000313" key="3">
    <source>
        <dbReference type="Proteomes" id="UP001492380"/>
    </source>
</evidence>
<gene>
    <name evidence="2" type="ORF">HDK90DRAFT_133635</name>
</gene>
<reference evidence="2 3" key="1">
    <citation type="submission" date="2024-04" db="EMBL/GenBank/DDBJ databases">
        <title>Phyllosticta paracitricarpa is synonymous to the EU quarantine fungus P. citricarpa based on phylogenomic analyses.</title>
        <authorList>
            <consortium name="Lawrence Berkeley National Laboratory"/>
            <person name="Van Ingen-Buijs V.A."/>
            <person name="Van Westerhoven A.C."/>
            <person name="Haridas S."/>
            <person name="Skiadas P."/>
            <person name="Martin F."/>
            <person name="Groenewald J.Z."/>
            <person name="Crous P.W."/>
            <person name="Seidl M.F."/>
        </authorList>
    </citation>
    <scope>NUCLEOTIDE SEQUENCE [LARGE SCALE GENOMIC DNA]</scope>
    <source>
        <strain evidence="2 3">CBS 123374</strain>
    </source>
</reference>
<feature type="compositionally biased region" description="Low complexity" evidence="1">
    <location>
        <begin position="390"/>
        <end position="401"/>
    </location>
</feature>
<feature type="compositionally biased region" description="Low complexity" evidence="1">
    <location>
        <begin position="1"/>
        <end position="20"/>
    </location>
</feature>
<name>A0ABR1YYL6_9PEZI</name>
<sequence>MTDNLQSSQPSSSRNDSQASEPTLMPFNVSCHVVSIVQCRCYWCVGPRTSPVVPASNVEAEPESTTQENDANNPADSNSRPSNRTGVNRNRSLRPRRHSRPIRLSTEPNHRLPSRSGRNVRSEREVGLEGDPHPELRVYIGFIVQLRCRICQALLPNQGQNYDPAWWNTLGEARDDYWNEEAYVPGDVLEEVNDGASETNSLASTAVGSLTAIAEDGLINRPPSQVIEERPPLDPVDHAFDVGPYIAEPGDGDFYRSRPVDSPNAGVMHRGSTRSLRPEPATSDRQTVSSGDEESQESADEEGTLFSVSVSTNPAEPATSDHEIVISEIPPASQPDTPAEEEDILIHRPWDRGHEHPESRRVVAPQTAESTEVLEGEIIAERGRTLSVINEGNENSNENSNDAARRRSLGRLNGPWLPNWAGWARSSIDAARRDTEIVRAPLPQCPRDDDRRASRVSPTSYPRNAPHPPPIAPLPPPAVVAVAVVAEEPQEQRRRSRRPRLRHIAHGIRRGFRDAMKALTRRGG</sequence>
<feature type="region of interest" description="Disordered" evidence="1">
    <location>
        <begin position="389"/>
        <end position="413"/>
    </location>
</feature>
<keyword evidence="3" id="KW-1185">Reference proteome</keyword>
<feature type="region of interest" description="Disordered" evidence="1">
    <location>
        <begin position="52"/>
        <end position="130"/>
    </location>
</feature>
<feature type="region of interest" description="Disordered" evidence="1">
    <location>
        <begin position="329"/>
        <end position="368"/>
    </location>
</feature>
<accession>A0ABR1YYL6</accession>
<comment type="caution">
    <text evidence="2">The sequence shown here is derived from an EMBL/GenBank/DDBJ whole genome shotgun (WGS) entry which is preliminary data.</text>
</comment>
<organism evidence="2 3">
    <name type="scientific">Phyllosticta capitalensis</name>
    <dbReference type="NCBI Taxonomy" id="121624"/>
    <lineage>
        <taxon>Eukaryota</taxon>
        <taxon>Fungi</taxon>
        <taxon>Dikarya</taxon>
        <taxon>Ascomycota</taxon>
        <taxon>Pezizomycotina</taxon>
        <taxon>Dothideomycetes</taxon>
        <taxon>Dothideomycetes incertae sedis</taxon>
        <taxon>Botryosphaeriales</taxon>
        <taxon>Phyllostictaceae</taxon>
        <taxon>Phyllosticta</taxon>
    </lineage>
</organism>
<feature type="compositionally biased region" description="Pro residues" evidence="1">
    <location>
        <begin position="465"/>
        <end position="474"/>
    </location>
</feature>
<feature type="region of interest" description="Disordered" evidence="1">
    <location>
        <begin position="249"/>
        <end position="305"/>
    </location>
</feature>
<feature type="region of interest" description="Disordered" evidence="1">
    <location>
        <begin position="1"/>
        <end position="21"/>
    </location>
</feature>
<feature type="compositionally biased region" description="Basic residues" evidence="1">
    <location>
        <begin position="91"/>
        <end position="101"/>
    </location>
</feature>
<feature type="compositionally biased region" description="Acidic residues" evidence="1">
    <location>
        <begin position="291"/>
        <end position="303"/>
    </location>
</feature>
<dbReference type="EMBL" id="JBBWRZ010000002">
    <property type="protein sequence ID" value="KAK8243777.1"/>
    <property type="molecule type" value="Genomic_DNA"/>
</dbReference>
<evidence type="ECO:0000256" key="1">
    <source>
        <dbReference type="SAM" id="MobiDB-lite"/>
    </source>
</evidence>
<evidence type="ECO:0000313" key="2">
    <source>
        <dbReference type="EMBL" id="KAK8243777.1"/>
    </source>
</evidence>